<dbReference type="SFLD" id="SFLDG01123">
    <property type="entry name" value="methyltransferase_(Class_B)"/>
    <property type="match status" value="1"/>
</dbReference>
<dbReference type="PROSITE" id="PS51332">
    <property type="entry name" value="B12_BINDING"/>
    <property type="match status" value="1"/>
</dbReference>
<keyword evidence="3" id="KW-0479">Metal-binding</keyword>
<dbReference type="RefSeq" id="WP_052562172.1">
    <property type="nucleotide sequence ID" value="NZ_BAFN01000001.1"/>
</dbReference>
<evidence type="ECO:0000313" key="9">
    <source>
        <dbReference type="Proteomes" id="UP000032309"/>
    </source>
</evidence>
<dbReference type="SMART" id="SM00729">
    <property type="entry name" value="Elp3"/>
    <property type="match status" value="1"/>
</dbReference>
<name>A0ABQ0JTP4_9BACT</name>
<protein>
    <recommendedName>
        <fullName evidence="10">Radical SAM protein</fullName>
    </recommendedName>
</protein>
<keyword evidence="9" id="KW-1185">Reference proteome</keyword>
<dbReference type="InterPro" id="IPR023404">
    <property type="entry name" value="rSAM_horseshoe"/>
</dbReference>
<dbReference type="InterPro" id="IPR051198">
    <property type="entry name" value="BchE-like"/>
</dbReference>
<dbReference type="PANTHER" id="PTHR43409">
    <property type="entry name" value="ANAEROBIC MAGNESIUM-PROTOPORPHYRIN IX MONOMETHYL ESTER CYCLASE-RELATED"/>
    <property type="match status" value="1"/>
</dbReference>
<accession>A0ABQ0JTP4</accession>
<evidence type="ECO:0008006" key="10">
    <source>
        <dbReference type="Google" id="ProtNLM"/>
    </source>
</evidence>
<dbReference type="InterPro" id="IPR006638">
    <property type="entry name" value="Elp3/MiaA/NifB-like_rSAM"/>
</dbReference>
<dbReference type="CDD" id="cd02068">
    <property type="entry name" value="radical_SAM_B12_BD"/>
    <property type="match status" value="1"/>
</dbReference>
<evidence type="ECO:0000259" key="6">
    <source>
        <dbReference type="PROSITE" id="PS51332"/>
    </source>
</evidence>
<organism evidence="8 9">
    <name type="scientific">Candidatus Brocadia sinica JPN1</name>
    <dbReference type="NCBI Taxonomy" id="1197129"/>
    <lineage>
        <taxon>Bacteria</taxon>
        <taxon>Pseudomonadati</taxon>
        <taxon>Planctomycetota</taxon>
        <taxon>Candidatus Brocadiia</taxon>
        <taxon>Candidatus Brocadiales</taxon>
        <taxon>Candidatus Brocadiaceae</taxon>
        <taxon>Candidatus Brocadia</taxon>
    </lineage>
</organism>
<evidence type="ECO:0000313" key="8">
    <source>
        <dbReference type="EMBL" id="GAN32062.1"/>
    </source>
</evidence>
<gene>
    <name evidence="8" type="ORF">BROSI_A0566</name>
</gene>
<dbReference type="EMBL" id="BAFN01000001">
    <property type="protein sequence ID" value="GAN32062.1"/>
    <property type="molecule type" value="Genomic_DNA"/>
</dbReference>
<keyword evidence="4" id="KW-0408">Iron</keyword>
<comment type="cofactor">
    <cofactor evidence="1">
        <name>[4Fe-4S] cluster</name>
        <dbReference type="ChEBI" id="CHEBI:49883"/>
    </cofactor>
</comment>
<sequence length="475" mass="53178">MNILIVITNRYRNPVPVMPIGACSVAEAAEKAGYRVRVLDLMFERDPLGVLKAKLEKLNPDIVGLSVRNIDNNDMQNPVAFFKELKPLVDTIRSRTQATLVLGGAAVAVMPEELLRYTGADWAILGDGEVVFPELLESLSQNEIPDRIPGIAWLEDNTFKKTTGSVVRFSDGCLVPDFHRWINIRAYLSRLSTVPIQTKLGCHFKCVYCTYRKIEGHDYRLSASGSVVDTIQHLAALGLRDIEFVDNVFNSPYDHALAVCDGLARVRPDVRLQSLELNPLFIDDDLLTVMEKAGFVGIGITVESASGTVLEGLNKGFTVEDVYNAARVIQRHKLPCLWIFMLGGPGETGATVQETLLFAERFIRPEDVAFFNIGIRIYPGTELEQIARREEILALSAEEMLEPVFYFSPALELDWLQSTLQKVMAAHMNYINSNTIGFSFLPAMNRLGYKLGIKSPLWKHTRNIRRGLRFLGMDV</sequence>
<feature type="domain" description="Radical SAM core" evidence="7">
    <location>
        <begin position="186"/>
        <end position="410"/>
    </location>
</feature>
<evidence type="ECO:0000256" key="4">
    <source>
        <dbReference type="ARBA" id="ARBA00023004"/>
    </source>
</evidence>
<dbReference type="InterPro" id="IPR058240">
    <property type="entry name" value="rSAM_sf"/>
</dbReference>
<feature type="domain" description="B12-binding" evidence="6">
    <location>
        <begin position="1"/>
        <end position="146"/>
    </location>
</feature>
<dbReference type="Pfam" id="PF04055">
    <property type="entry name" value="Radical_SAM"/>
    <property type="match status" value="1"/>
</dbReference>
<dbReference type="CDD" id="cd01335">
    <property type="entry name" value="Radical_SAM"/>
    <property type="match status" value="1"/>
</dbReference>
<evidence type="ECO:0000256" key="2">
    <source>
        <dbReference type="ARBA" id="ARBA00022691"/>
    </source>
</evidence>
<evidence type="ECO:0000256" key="1">
    <source>
        <dbReference type="ARBA" id="ARBA00001966"/>
    </source>
</evidence>
<dbReference type="InterPro" id="IPR007197">
    <property type="entry name" value="rSAM"/>
</dbReference>
<dbReference type="Proteomes" id="UP000032309">
    <property type="component" value="Unassembled WGS sequence"/>
</dbReference>
<reference evidence="9" key="1">
    <citation type="journal article" date="2015" name="Genome Announc.">
        <title>Draft Genome Sequence of an Anaerobic Ammonium-Oxidizing Bacterium, "Candidatus Brocadia sinica".</title>
        <authorList>
            <person name="Oshiki M."/>
            <person name="Shinyako-Hata K."/>
            <person name="Satoh H."/>
            <person name="Okabe S."/>
        </authorList>
    </citation>
    <scope>NUCLEOTIDE SEQUENCE [LARGE SCALE GENOMIC DNA]</scope>
    <source>
        <strain evidence="9">JPN1</strain>
    </source>
</reference>
<dbReference type="Pfam" id="PF02310">
    <property type="entry name" value="B12-binding"/>
    <property type="match status" value="1"/>
</dbReference>
<keyword evidence="5" id="KW-0411">Iron-sulfur</keyword>
<evidence type="ECO:0000256" key="5">
    <source>
        <dbReference type="ARBA" id="ARBA00023014"/>
    </source>
</evidence>
<dbReference type="PROSITE" id="PS51918">
    <property type="entry name" value="RADICAL_SAM"/>
    <property type="match status" value="1"/>
</dbReference>
<dbReference type="SFLD" id="SFLDS00029">
    <property type="entry name" value="Radical_SAM"/>
    <property type="match status" value="1"/>
</dbReference>
<dbReference type="InterPro" id="IPR034466">
    <property type="entry name" value="Methyltransferase_Class_B"/>
</dbReference>
<dbReference type="Gene3D" id="3.40.50.280">
    <property type="entry name" value="Cobalamin-binding domain"/>
    <property type="match status" value="1"/>
</dbReference>
<dbReference type="Gene3D" id="3.80.30.20">
    <property type="entry name" value="tm_1862 like domain"/>
    <property type="match status" value="1"/>
</dbReference>
<dbReference type="SFLD" id="SFLDG01082">
    <property type="entry name" value="B12-binding_domain_containing"/>
    <property type="match status" value="1"/>
</dbReference>
<evidence type="ECO:0000259" key="7">
    <source>
        <dbReference type="PROSITE" id="PS51918"/>
    </source>
</evidence>
<dbReference type="PANTHER" id="PTHR43409:SF16">
    <property type="entry name" value="SLR0320 PROTEIN"/>
    <property type="match status" value="1"/>
</dbReference>
<dbReference type="SUPFAM" id="SSF102114">
    <property type="entry name" value="Radical SAM enzymes"/>
    <property type="match status" value="1"/>
</dbReference>
<keyword evidence="2" id="KW-0949">S-adenosyl-L-methionine</keyword>
<proteinExistence type="predicted"/>
<dbReference type="InterPro" id="IPR006158">
    <property type="entry name" value="Cobalamin-bd"/>
</dbReference>
<comment type="caution">
    <text evidence="8">The sequence shown here is derived from an EMBL/GenBank/DDBJ whole genome shotgun (WGS) entry which is preliminary data.</text>
</comment>
<evidence type="ECO:0000256" key="3">
    <source>
        <dbReference type="ARBA" id="ARBA00022723"/>
    </source>
</evidence>